<feature type="compositionally biased region" description="Pro residues" evidence="1">
    <location>
        <begin position="154"/>
        <end position="165"/>
    </location>
</feature>
<evidence type="ECO:0000256" key="1">
    <source>
        <dbReference type="SAM" id="MobiDB-lite"/>
    </source>
</evidence>
<reference evidence="2 5" key="1">
    <citation type="submission" date="2018-09" db="EMBL/GenBank/DDBJ databases">
        <title>Roseomonas sp. nov., isolated from feces of Tibetan antelopes in the Qinghai-Tibet plateau, China.</title>
        <authorList>
            <person name="Tian Z."/>
        </authorList>
    </citation>
    <scope>NUCLEOTIDE SEQUENCE [LARGE SCALE GENOMIC DNA]</scope>
    <source>
        <strain evidence="3 4">Z23</strain>
        <strain evidence="2 5">Z24</strain>
    </source>
</reference>
<protein>
    <submittedName>
        <fullName evidence="2">Uncharacterized protein</fullName>
    </submittedName>
</protein>
<comment type="caution">
    <text evidence="2">The sequence shown here is derived from an EMBL/GenBank/DDBJ whole genome shotgun (WGS) entry which is preliminary data.</text>
</comment>
<evidence type="ECO:0000313" key="2">
    <source>
        <dbReference type="EMBL" id="RKK05224.1"/>
    </source>
</evidence>
<dbReference type="Proteomes" id="UP000278036">
    <property type="component" value="Unassembled WGS sequence"/>
</dbReference>
<dbReference type="EMBL" id="RFLX01000015">
    <property type="protein sequence ID" value="RMI19906.1"/>
    <property type="molecule type" value="Genomic_DNA"/>
</dbReference>
<dbReference type="AlphaFoldDB" id="A0A3A9JN78"/>
<name>A0A3A9JN78_9PROT</name>
<evidence type="ECO:0000313" key="3">
    <source>
        <dbReference type="EMBL" id="RMI19906.1"/>
    </source>
</evidence>
<feature type="region of interest" description="Disordered" evidence="1">
    <location>
        <begin position="138"/>
        <end position="199"/>
    </location>
</feature>
<keyword evidence="4" id="KW-1185">Reference proteome</keyword>
<dbReference type="EMBL" id="RAQU01000020">
    <property type="protein sequence ID" value="RKK05224.1"/>
    <property type="molecule type" value="Genomic_DNA"/>
</dbReference>
<organism evidence="2 5">
    <name type="scientific">Teichococcus wenyumeiae</name>
    <dbReference type="NCBI Taxonomy" id="2478470"/>
    <lineage>
        <taxon>Bacteria</taxon>
        <taxon>Pseudomonadati</taxon>
        <taxon>Pseudomonadota</taxon>
        <taxon>Alphaproteobacteria</taxon>
        <taxon>Acetobacterales</taxon>
        <taxon>Roseomonadaceae</taxon>
        <taxon>Roseomonas</taxon>
    </lineage>
</organism>
<dbReference type="InParanoid" id="A0A3A9JN78"/>
<evidence type="ECO:0000313" key="4">
    <source>
        <dbReference type="Proteomes" id="UP000274097"/>
    </source>
</evidence>
<dbReference type="Proteomes" id="UP000274097">
    <property type="component" value="Unassembled WGS sequence"/>
</dbReference>
<proteinExistence type="predicted"/>
<sequence length="312" mass="33542">MEAQPVKEHAGKRVSVRQMIASLLRLAHADAQDARRLAQAGGTRNAARLLRDAATRLIEAVVASEQGYAGPPETSRIDARNPLKASLLRLDALPQDLPALRRDGRLAALPPAASVLEPLGDLSATLDRLAQHFGVDLDGSAPAATADPLRPEVQAPPPPPKPPETPGREPAQARRPPAKLSPSPEEKHDHRPRSRAGLSSGSFWSLADRWGLAAPDALALIGSDRGLSKSGARPRFKLTDSQAEILAAMRSLDAALGQLGLDPGPWLSAPLRPEPFRGARPLEVIRKRRLQGLRDVSRHLMQMSLRLSLQQA</sequence>
<gene>
    <name evidence="2" type="ORF">D6Z83_05150</name>
    <name evidence="3" type="ORF">EBE87_18755</name>
</gene>
<evidence type="ECO:0000313" key="5">
    <source>
        <dbReference type="Proteomes" id="UP000278036"/>
    </source>
</evidence>
<accession>A0A3A9JN78</accession>